<dbReference type="InterPro" id="IPR054637">
    <property type="entry name" value="Asr1405_Asl0597-like"/>
</dbReference>
<name>A0A951QML6_9CYAN</name>
<comment type="caution">
    <text evidence="1">The sequence shown here is derived from an EMBL/GenBank/DDBJ whole genome shotgun (WGS) entry which is preliminary data.</text>
</comment>
<dbReference type="NCBIfam" id="NF045598">
    <property type="entry name" value="asr1405_asl0597"/>
    <property type="match status" value="1"/>
</dbReference>
<accession>A0A951QML6</accession>
<evidence type="ECO:0000313" key="1">
    <source>
        <dbReference type="EMBL" id="MBW4667285.1"/>
    </source>
</evidence>
<dbReference type="AlphaFoldDB" id="A0A951QML6"/>
<dbReference type="EMBL" id="JAHHGZ010000006">
    <property type="protein sequence ID" value="MBW4667285.1"/>
    <property type="molecule type" value="Genomic_DNA"/>
</dbReference>
<evidence type="ECO:0000313" key="2">
    <source>
        <dbReference type="Proteomes" id="UP000729701"/>
    </source>
</evidence>
<gene>
    <name evidence="1" type="ORF">KME60_07530</name>
</gene>
<protein>
    <submittedName>
        <fullName evidence="1">Uncharacterized protein</fullName>
    </submittedName>
</protein>
<dbReference type="Proteomes" id="UP000729701">
    <property type="component" value="Unassembled WGS sequence"/>
</dbReference>
<sequence length="80" mass="9467">MLRPRGSDADGEIVQIAYSDRWRIYQRLRELKIKCWCPADGSLRVQVNNCLTAILLRSTVLQFTASRQELIDWLERCWQL</sequence>
<organism evidence="1 2">
    <name type="scientific">Cyanomargarita calcarea GSE-NOS-MK-12-04C</name>
    <dbReference type="NCBI Taxonomy" id="2839659"/>
    <lineage>
        <taxon>Bacteria</taxon>
        <taxon>Bacillati</taxon>
        <taxon>Cyanobacteriota</taxon>
        <taxon>Cyanophyceae</taxon>
        <taxon>Nostocales</taxon>
        <taxon>Cyanomargaritaceae</taxon>
        <taxon>Cyanomargarita</taxon>
    </lineage>
</organism>
<proteinExistence type="predicted"/>
<reference evidence="1" key="1">
    <citation type="submission" date="2021-05" db="EMBL/GenBank/DDBJ databases">
        <authorList>
            <person name="Pietrasiak N."/>
            <person name="Ward R."/>
            <person name="Stajich J.E."/>
            <person name="Kurbessoian T."/>
        </authorList>
    </citation>
    <scope>NUCLEOTIDE SEQUENCE</scope>
    <source>
        <strain evidence="1">GSE-NOS-MK-12-04C</strain>
    </source>
</reference>
<reference evidence="1" key="2">
    <citation type="journal article" date="2022" name="Microbiol. Resour. Announc.">
        <title>Metagenome Sequencing to Explore Phylogenomics of Terrestrial Cyanobacteria.</title>
        <authorList>
            <person name="Ward R.D."/>
            <person name="Stajich J.E."/>
            <person name="Johansen J.R."/>
            <person name="Huntemann M."/>
            <person name="Clum A."/>
            <person name="Foster B."/>
            <person name="Foster B."/>
            <person name="Roux S."/>
            <person name="Palaniappan K."/>
            <person name="Varghese N."/>
            <person name="Mukherjee S."/>
            <person name="Reddy T.B.K."/>
            <person name="Daum C."/>
            <person name="Copeland A."/>
            <person name="Chen I.A."/>
            <person name="Ivanova N.N."/>
            <person name="Kyrpides N.C."/>
            <person name="Shapiro N."/>
            <person name="Eloe-Fadrosh E.A."/>
            <person name="Pietrasiak N."/>
        </authorList>
    </citation>
    <scope>NUCLEOTIDE SEQUENCE</scope>
    <source>
        <strain evidence="1">GSE-NOS-MK-12-04C</strain>
    </source>
</reference>